<dbReference type="Proteomes" id="UP000826709">
    <property type="component" value="Chromosome"/>
</dbReference>
<name>A0A8G1EGQ2_9EURY</name>
<dbReference type="Pfam" id="PF09924">
    <property type="entry name" value="LPG_synthase_C"/>
    <property type="match status" value="1"/>
</dbReference>
<dbReference type="Gene3D" id="3.40.630.30">
    <property type="match status" value="1"/>
</dbReference>
<dbReference type="EMBL" id="CP037968">
    <property type="protein sequence ID" value="QYZ80053.1"/>
    <property type="molecule type" value="Genomic_DNA"/>
</dbReference>
<dbReference type="InterPro" id="IPR016732">
    <property type="entry name" value="UCP018688"/>
</dbReference>
<reference evidence="2" key="1">
    <citation type="journal article" date="2005" name="Int. J. Syst. Evol. Microbiol.">
        <title>Methanofollis formosanus sp. nov., isolated from a fish pond.</title>
        <authorList>
            <person name="Wu S.Y."/>
            <person name="Chen S.C."/>
            <person name="Lai M.C."/>
        </authorList>
    </citation>
    <scope>NUCLEOTIDE SEQUENCE</scope>
    <source>
        <strain evidence="2">ML15</strain>
    </source>
</reference>
<dbReference type="InterPro" id="IPR024320">
    <property type="entry name" value="LPG_synthase_C"/>
</dbReference>
<accession>A0A8G1EGQ2</accession>
<organism evidence="2 3">
    <name type="scientific">Methanofollis formosanus</name>
    <dbReference type="NCBI Taxonomy" id="299308"/>
    <lineage>
        <taxon>Archaea</taxon>
        <taxon>Methanobacteriati</taxon>
        <taxon>Methanobacteriota</taxon>
        <taxon>Stenosarchaea group</taxon>
        <taxon>Methanomicrobia</taxon>
        <taxon>Methanomicrobiales</taxon>
        <taxon>Methanomicrobiaceae</taxon>
        <taxon>Methanofollis</taxon>
    </lineage>
</organism>
<evidence type="ECO:0000313" key="3">
    <source>
        <dbReference type="Proteomes" id="UP000826709"/>
    </source>
</evidence>
<dbReference type="PANTHER" id="PTHR41373">
    <property type="entry name" value="DUF2156 DOMAIN-CONTAINING PROTEIN"/>
    <property type="match status" value="1"/>
</dbReference>
<sequence>MISLDDFKPVTPEDRAFFADLYRRHPPVHSDMSLTTMLCWNHYAHYEYARVGEGVVIMSTIQGERSFRGPVGPPDAEALEAVLDLAVREGGEVAYYIFDDATLDLVSARYPALPLRPDRDFADYVYLTEDLADLPGRDYLTIRKHLNRFRRECEPTVEAVTPALLGEVVGFLERWCEWRHCDDSPVLAEEKTALQYAIAHFTDLGLEGVAVRVEGAIAGCALYDRLNDETAVVHFEKGLPDCDGVYKAVNQETADRLKGRYPFLNRESDLGLPGLREAKLRYHPHHLAEVHTARRVDLEKRHL</sequence>
<dbReference type="SUPFAM" id="SSF55729">
    <property type="entry name" value="Acyl-CoA N-acyltransferases (Nat)"/>
    <property type="match status" value="2"/>
</dbReference>
<keyword evidence="3" id="KW-1185">Reference proteome</keyword>
<dbReference type="OrthoDB" id="130671at2157"/>
<dbReference type="PANTHER" id="PTHR41373:SF1">
    <property type="entry name" value="PHOSPHATIDYLGLYCEROL LYSYLTRANSFERASE C-TERMINAL DOMAIN-CONTAINING PROTEIN"/>
    <property type="match status" value="1"/>
</dbReference>
<reference evidence="2" key="2">
    <citation type="submission" date="2019-03" db="EMBL/GenBank/DDBJ databases">
        <authorList>
            <person name="Chen S.-C."/>
            <person name="Wu S.-Y."/>
            <person name="Lai M.-C."/>
        </authorList>
    </citation>
    <scope>NUCLEOTIDE SEQUENCE</scope>
    <source>
        <strain evidence="2">ML15</strain>
    </source>
</reference>
<proteinExistence type="predicted"/>
<evidence type="ECO:0000259" key="1">
    <source>
        <dbReference type="Pfam" id="PF09924"/>
    </source>
</evidence>
<dbReference type="KEGG" id="mfk:E2N92_11760"/>
<dbReference type="RefSeq" id="WP_220681361.1">
    <property type="nucleotide sequence ID" value="NZ_CP037968.1"/>
</dbReference>
<feature type="domain" description="Phosphatidylglycerol lysyltransferase C-terminal" evidence="1">
    <location>
        <begin position="27"/>
        <end position="289"/>
    </location>
</feature>
<protein>
    <submittedName>
        <fullName evidence="2">DUF2156 domain-containing protein</fullName>
    </submittedName>
</protein>
<evidence type="ECO:0000313" key="2">
    <source>
        <dbReference type="EMBL" id="QYZ80053.1"/>
    </source>
</evidence>
<dbReference type="AlphaFoldDB" id="A0A8G1EGQ2"/>
<dbReference type="PIRSF" id="PIRSF018688">
    <property type="entry name" value="UCP018688"/>
    <property type="match status" value="1"/>
</dbReference>
<dbReference type="InterPro" id="IPR016181">
    <property type="entry name" value="Acyl_CoA_acyltransferase"/>
</dbReference>
<gene>
    <name evidence="2" type="ORF">E2N92_11760</name>
</gene>